<dbReference type="PROSITE" id="PS51194">
    <property type="entry name" value="HELICASE_CTER"/>
    <property type="match status" value="1"/>
</dbReference>
<dbReference type="FunFam" id="3.40.50.300:FF:000008">
    <property type="entry name" value="ATP-dependent RNA helicase RhlB"/>
    <property type="match status" value="1"/>
</dbReference>
<dbReference type="InterPro" id="IPR014001">
    <property type="entry name" value="Helicase_ATP-bd"/>
</dbReference>
<feature type="domain" description="Helicase C-terminal" evidence="8">
    <location>
        <begin position="76"/>
        <end position="224"/>
    </location>
</feature>
<evidence type="ECO:0000256" key="3">
    <source>
        <dbReference type="ARBA" id="ARBA00022801"/>
    </source>
</evidence>
<organism evidence="9">
    <name type="scientific">Amblyomma cajennense</name>
    <name type="common">Cayenne tick</name>
    <name type="synonym">Acarus cajennensis</name>
    <dbReference type="NCBI Taxonomy" id="34607"/>
    <lineage>
        <taxon>Eukaryota</taxon>
        <taxon>Metazoa</taxon>
        <taxon>Ecdysozoa</taxon>
        <taxon>Arthropoda</taxon>
        <taxon>Chelicerata</taxon>
        <taxon>Arachnida</taxon>
        <taxon>Acari</taxon>
        <taxon>Parasitiformes</taxon>
        <taxon>Ixodida</taxon>
        <taxon>Ixodoidea</taxon>
        <taxon>Ixodidae</taxon>
        <taxon>Amblyomminae</taxon>
        <taxon>Amblyomma</taxon>
    </lineage>
</organism>
<dbReference type="Pfam" id="PF00271">
    <property type="entry name" value="Helicase_C"/>
    <property type="match status" value="1"/>
</dbReference>
<dbReference type="EC" id="3.6.4.13" evidence="1"/>
<feature type="compositionally biased region" description="Gly residues" evidence="6">
    <location>
        <begin position="227"/>
        <end position="264"/>
    </location>
</feature>
<dbReference type="GO" id="GO:0005524">
    <property type="term" value="F:ATP binding"/>
    <property type="evidence" value="ECO:0007669"/>
    <property type="project" value="UniProtKB-KW"/>
</dbReference>
<dbReference type="InterPro" id="IPR027417">
    <property type="entry name" value="P-loop_NTPase"/>
</dbReference>
<keyword evidence="3" id="KW-0378">Hydrolase</keyword>
<dbReference type="GO" id="GO:0016787">
    <property type="term" value="F:hydrolase activity"/>
    <property type="evidence" value="ECO:0007669"/>
    <property type="project" value="UniProtKB-KW"/>
</dbReference>
<evidence type="ECO:0000256" key="5">
    <source>
        <dbReference type="ARBA" id="ARBA00022840"/>
    </source>
</evidence>
<protein>
    <recommendedName>
        <fullName evidence="1">RNA helicase</fullName>
        <ecNumber evidence="1">3.6.4.13</ecNumber>
    </recommendedName>
</protein>
<dbReference type="GO" id="GO:0003724">
    <property type="term" value="F:RNA helicase activity"/>
    <property type="evidence" value="ECO:0007669"/>
    <property type="project" value="UniProtKB-EC"/>
</dbReference>
<dbReference type="SMART" id="SM00490">
    <property type="entry name" value="HELICc"/>
    <property type="match status" value="1"/>
</dbReference>
<dbReference type="PROSITE" id="PS51192">
    <property type="entry name" value="HELICASE_ATP_BIND_1"/>
    <property type="match status" value="1"/>
</dbReference>
<evidence type="ECO:0000256" key="4">
    <source>
        <dbReference type="ARBA" id="ARBA00022806"/>
    </source>
</evidence>
<dbReference type="InterPro" id="IPR001650">
    <property type="entry name" value="Helicase_C-like"/>
</dbReference>
<evidence type="ECO:0000313" key="9">
    <source>
        <dbReference type="EMBL" id="JAC21246.1"/>
    </source>
</evidence>
<dbReference type="AlphaFoldDB" id="A0A023FH40"/>
<evidence type="ECO:0000256" key="6">
    <source>
        <dbReference type="SAM" id="MobiDB-lite"/>
    </source>
</evidence>
<keyword evidence="5" id="KW-0067">ATP-binding</keyword>
<sequence length="278" mass="29807">MLDMGFEPDVRALVGHSSMPQRGARRTLMFSATFPEQIQLLAKEFLEDSIFLKVGILGGANSDVKQQVFQVTQFEKRQKLLDILSDEGSDRVMVFVEKKKTADFLAAFLSQKGLKTTSIHGDRYQRQREEALLEFRRGTCPVIVATAVAARGLDIKDVRHVVNYDLPQSIDEYVHRVGRTGRVGNLGKATSFYDSEANGGLAGALIKILAESQQEVPEWLENEAKFGGSGGGGGGFGGGGGNFGGGGGSRGFGGGNDQWGGSGGASQQAEEVAEEEWG</sequence>
<proteinExistence type="evidence at transcript level"/>
<feature type="domain" description="Helicase ATP-binding" evidence="7">
    <location>
        <begin position="1"/>
        <end position="52"/>
    </location>
</feature>
<accession>A0A023FH40</accession>
<evidence type="ECO:0000259" key="7">
    <source>
        <dbReference type="PROSITE" id="PS51192"/>
    </source>
</evidence>
<dbReference type="SUPFAM" id="SSF52540">
    <property type="entry name" value="P-loop containing nucleoside triphosphate hydrolases"/>
    <property type="match status" value="1"/>
</dbReference>
<reference evidence="9" key="1">
    <citation type="submission" date="2014-03" db="EMBL/GenBank/DDBJ databases">
        <title>The sialotranscriptome of Amblyomma triste, Amblyomma parvum and Amblyomma cajennense ticks, uncovered by 454-based RNA-seq.</title>
        <authorList>
            <person name="Garcia G.R."/>
            <person name="Gardinassi L.G."/>
            <person name="Ribeiro J.M."/>
            <person name="Anatriello E."/>
            <person name="Ferreira B.R."/>
            <person name="Moreira H.N."/>
            <person name="Mafra C."/>
            <person name="Olegario M.M."/>
            <person name="Szabo P.J."/>
            <person name="Miranda-Santos I.K."/>
            <person name="Maruyama S.R."/>
        </authorList>
    </citation>
    <scope>NUCLEOTIDE SEQUENCE</scope>
    <source>
        <strain evidence="9">Uberlandia</strain>
        <tissue evidence="9">Salivary glands</tissue>
    </source>
</reference>
<keyword evidence="2" id="KW-0547">Nucleotide-binding</keyword>
<keyword evidence="4 9" id="KW-0347">Helicase</keyword>
<name>A0A023FH40_AMBCJ</name>
<feature type="region of interest" description="Disordered" evidence="6">
    <location>
        <begin position="225"/>
        <end position="278"/>
    </location>
</feature>
<evidence type="ECO:0000256" key="2">
    <source>
        <dbReference type="ARBA" id="ARBA00022741"/>
    </source>
</evidence>
<evidence type="ECO:0000259" key="8">
    <source>
        <dbReference type="PROSITE" id="PS51194"/>
    </source>
</evidence>
<dbReference type="EMBL" id="GBBK01003236">
    <property type="protein sequence ID" value="JAC21246.1"/>
    <property type="molecule type" value="mRNA"/>
</dbReference>
<dbReference type="Gene3D" id="3.40.50.300">
    <property type="entry name" value="P-loop containing nucleotide triphosphate hydrolases"/>
    <property type="match status" value="2"/>
</dbReference>
<dbReference type="PANTHER" id="PTHR47958">
    <property type="entry name" value="ATP-DEPENDENT RNA HELICASE DBP3"/>
    <property type="match status" value="1"/>
</dbReference>
<evidence type="ECO:0000256" key="1">
    <source>
        <dbReference type="ARBA" id="ARBA00012552"/>
    </source>
</evidence>
<dbReference type="CDD" id="cd18787">
    <property type="entry name" value="SF2_C_DEAD"/>
    <property type="match status" value="1"/>
</dbReference>